<gene>
    <name evidence="1" type="ORF">PTT_14592</name>
</gene>
<dbReference type="OrthoDB" id="3786303at2759"/>
<name>E3RYH6_PYRTT</name>
<keyword evidence="2" id="KW-1185">Reference proteome</keyword>
<organism evidence="2">
    <name type="scientific">Pyrenophora teres f. teres (strain 0-1)</name>
    <name type="common">Barley net blotch fungus</name>
    <name type="synonym">Drechslera teres f. teres</name>
    <dbReference type="NCBI Taxonomy" id="861557"/>
    <lineage>
        <taxon>Eukaryota</taxon>
        <taxon>Fungi</taxon>
        <taxon>Dikarya</taxon>
        <taxon>Ascomycota</taxon>
        <taxon>Pezizomycotina</taxon>
        <taxon>Dothideomycetes</taxon>
        <taxon>Pleosporomycetidae</taxon>
        <taxon>Pleosporales</taxon>
        <taxon>Pleosporineae</taxon>
        <taxon>Pleosporaceae</taxon>
        <taxon>Pyrenophora</taxon>
    </lineage>
</organism>
<protein>
    <submittedName>
        <fullName evidence="1">Uncharacterized protein</fullName>
    </submittedName>
</protein>
<feature type="non-terminal residue" evidence="1">
    <location>
        <position position="126"/>
    </location>
</feature>
<accession>E3RYH6</accession>
<dbReference type="Proteomes" id="UP000001067">
    <property type="component" value="Unassembled WGS sequence"/>
</dbReference>
<dbReference type="KEGG" id="pte:PTT_14592"/>
<proteinExistence type="predicted"/>
<evidence type="ECO:0000313" key="1">
    <source>
        <dbReference type="EMBL" id="EFQ89223.1"/>
    </source>
</evidence>
<evidence type="ECO:0000313" key="2">
    <source>
        <dbReference type="Proteomes" id="UP000001067"/>
    </source>
</evidence>
<dbReference type="EMBL" id="GL535882">
    <property type="protein sequence ID" value="EFQ89223.1"/>
    <property type="molecule type" value="Genomic_DNA"/>
</dbReference>
<dbReference type="AlphaFoldDB" id="E3RYH6"/>
<reference evidence="1 2" key="1">
    <citation type="journal article" date="2010" name="Genome Biol.">
        <title>A first genome assembly of the barley fungal pathogen Pyrenophora teres f. teres.</title>
        <authorList>
            <person name="Ellwood S.R."/>
            <person name="Liu Z."/>
            <person name="Syme R.A."/>
            <person name="Lai Z."/>
            <person name="Hane J.K."/>
            <person name="Keiper F."/>
            <person name="Moffat C.S."/>
            <person name="Oliver R.P."/>
            <person name="Friesen T.L."/>
        </authorList>
    </citation>
    <scope>NUCLEOTIDE SEQUENCE [LARGE SCALE GENOMIC DNA]</scope>
    <source>
        <strain evidence="1 2">0-1</strain>
    </source>
</reference>
<sequence length="126" mass="14248">MLKGKASAYYYNYIALLNLDYESIIKRLGEYFYTSENYQMFLSEWRTIMLKDVIANNPDKTLTQCLDIVIDKLQLLHQAMTQQNGPSERALANQLISACQGVEACSAVLIRPASTFEAVASELRNA</sequence>
<dbReference type="HOGENOM" id="CLU_1986961_0_0_1"/>